<dbReference type="AlphaFoldDB" id="A0A9P5CSE5"/>
<evidence type="ECO:0000313" key="3">
    <source>
        <dbReference type="Proteomes" id="UP000803844"/>
    </source>
</evidence>
<keyword evidence="3" id="KW-1185">Reference proteome</keyword>
<name>A0A9P5CSE5_CRYP1</name>
<evidence type="ECO:0000256" key="1">
    <source>
        <dbReference type="SAM" id="MobiDB-lite"/>
    </source>
</evidence>
<gene>
    <name evidence="2" type="ORF">M406DRAFT_321219</name>
</gene>
<reference evidence="2" key="1">
    <citation type="journal article" date="2020" name="Phytopathology">
        <title>Genome sequence of the chestnut blight fungus Cryphonectria parasitica EP155: A fundamental resource for an archetypical invasive plant pathogen.</title>
        <authorList>
            <person name="Crouch J.A."/>
            <person name="Dawe A."/>
            <person name="Aerts A."/>
            <person name="Barry K."/>
            <person name="Churchill A.C.L."/>
            <person name="Grimwood J."/>
            <person name="Hillman B."/>
            <person name="Milgroom M.G."/>
            <person name="Pangilinan J."/>
            <person name="Smith M."/>
            <person name="Salamov A."/>
            <person name="Schmutz J."/>
            <person name="Yadav J."/>
            <person name="Grigoriev I.V."/>
            <person name="Nuss D."/>
        </authorList>
    </citation>
    <scope>NUCLEOTIDE SEQUENCE</scope>
    <source>
        <strain evidence="2">EP155</strain>
    </source>
</reference>
<feature type="compositionally biased region" description="Basic and acidic residues" evidence="1">
    <location>
        <begin position="35"/>
        <end position="44"/>
    </location>
</feature>
<dbReference type="GeneID" id="63836611"/>
<dbReference type="RefSeq" id="XP_040780194.1">
    <property type="nucleotide sequence ID" value="XM_040919482.1"/>
</dbReference>
<comment type="caution">
    <text evidence="2">The sequence shown here is derived from an EMBL/GenBank/DDBJ whole genome shotgun (WGS) entry which is preliminary data.</text>
</comment>
<proteinExistence type="predicted"/>
<organism evidence="2 3">
    <name type="scientific">Cryphonectria parasitica (strain ATCC 38755 / EP155)</name>
    <dbReference type="NCBI Taxonomy" id="660469"/>
    <lineage>
        <taxon>Eukaryota</taxon>
        <taxon>Fungi</taxon>
        <taxon>Dikarya</taxon>
        <taxon>Ascomycota</taxon>
        <taxon>Pezizomycotina</taxon>
        <taxon>Sordariomycetes</taxon>
        <taxon>Sordariomycetidae</taxon>
        <taxon>Diaporthales</taxon>
        <taxon>Cryphonectriaceae</taxon>
        <taxon>Cryphonectria-Endothia species complex</taxon>
        <taxon>Cryphonectria</taxon>
    </lineage>
</organism>
<feature type="region of interest" description="Disordered" evidence="1">
    <location>
        <begin position="35"/>
        <end position="58"/>
    </location>
</feature>
<dbReference type="EMBL" id="MU032345">
    <property type="protein sequence ID" value="KAF3769233.1"/>
    <property type="molecule type" value="Genomic_DNA"/>
</dbReference>
<evidence type="ECO:0000313" key="2">
    <source>
        <dbReference type="EMBL" id="KAF3769233.1"/>
    </source>
</evidence>
<sequence>MPLEKAIVVMLDALVWKNSPQGFLEALVHQNLEPREKEVPREAAPHQPLGRRVVRNFS</sequence>
<protein>
    <submittedName>
        <fullName evidence="2">Uncharacterized protein</fullName>
    </submittedName>
</protein>
<accession>A0A9P5CSE5</accession>
<dbReference type="Proteomes" id="UP000803844">
    <property type="component" value="Unassembled WGS sequence"/>
</dbReference>